<evidence type="ECO:0000313" key="5">
    <source>
        <dbReference type="Proteomes" id="UP000017052"/>
    </source>
</evidence>
<dbReference type="GO" id="GO:0016491">
    <property type="term" value="F:oxidoreductase activity"/>
    <property type="evidence" value="ECO:0007669"/>
    <property type="project" value="UniProtKB-KW"/>
</dbReference>
<dbReference type="InterPro" id="IPR050791">
    <property type="entry name" value="Aldo-Keto_reductase"/>
</dbReference>
<feature type="domain" description="NADP-dependent oxidoreductase" evidence="3">
    <location>
        <begin position="30"/>
        <end position="159"/>
    </location>
</feature>
<dbReference type="GeneID" id="95361232"/>
<keyword evidence="1" id="KW-0560">Oxidoreductase</keyword>
<dbReference type="GO" id="GO:0005737">
    <property type="term" value="C:cytoplasm"/>
    <property type="evidence" value="ECO:0007669"/>
    <property type="project" value="TreeGrafter"/>
</dbReference>
<proteinExistence type="predicted"/>
<name>U2QS93_9ACTN</name>
<dbReference type="EMBL" id="ACVN02000125">
    <property type="protein sequence ID" value="ERK59079.1"/>
    <property type="molecule type" value="Genomic_DNA"/>
</dbReference>
<evidence type="ECO:0000313" key="4">
    <source>
        <dbReference type="EMBL" id="ERK59079.1"/>
    </source>
</evidence>
<dbReference type="RefSeq" id="WP_021797073.1">
    <property type="nucleotide sequence ID" value="NZ_ACVN02000125.1"/>
</dbReference>
<feature type="region of interest" description="Disordered" evidence="2">
    <location>
        <begin position="160"/>
        <end position="200"/>
    </location>
</feature>
<feature type="compositionally biased region" description="Basic residues" evidence="2">
    <location>
        <begin position="174"/>
        <end position="183"/>
    </location>
</feature>
<dbReference type="AlphaFoldDB" id="U2QS93"/>
<keyword evidence="5" id="KW-1185">Reference proteome</keyword>
<evidence type="ECO:0000259" key="3">
    <source>
        <dbReference type="Pfam" id="PF00248"/>
    </source>
</evidence>
<dbReference type="PANTHER" id="PTHR43625:SF40">
    <property type="entry name" value="ALDO-KETO REDUCTASE YAKC [NADP(+)]"/>
    <property type="match status" value="1"/>
</dbReference>
<dbReference type="InterPro" id="IPR023210">
    <property type="entry name" value="NADP_OxRdtase_dom"/>
</dbReference>
<dbReference type="SUPFAM" id="SSF51430">
    <property type="entry name" value="NAD(P)-linked oxidoreductase"/>
    <property type="match status" value="1"/>
</dbReference>
<dbReference type="Gene3D" id="3.20.20.100">
    <property type="entry name" value="NADP-dependent oxidoreductase domain"/>
    <property type="match status" value="1"/>
</dbReference>
<organism evidence="4 5">
    <name type="scientific">Propionibacterium acidifaciens F0233</name>
    <dbReference type="NCBI Taxonomy" id="553198"/>
    <lineage>
        <taxon>Bacteria</taxon>
        <taxon>Bacillati</taxon>
        <taxon>Actinomycetota</taxon>
        <taxon>Actinomycetes</taxon>
        <taxon>Propionibacteriales</taxon>
        <taxon>Propionibacteriaceae</taxon>
        <taxon>Propionibacterium</taxon>
    </lineage>
</organism>
<gene>
    <name evidence="4" type="ORF">HMPREF0682_2825</name>
</gene>
<comment type="caution">
    <text evidence="4">The sequence shown here is derived from an EMBL/GenBank/DDBJ whole genome shotgun (WGS) entry which is preliminary data.</text>
</comment>
<protein>
    <submittedName>
        <fullName evidence="4">Oxidoreductase, aldo/keto reductase domain protein</fullName>
    </submittedName>
</protein>
<evidence type="ECO:0000256" key="1">
    <source>
        <dbReference type="ARBA" id="ARBA00023002"/>
    </source>
</evidence>
<dbReference type="Pfam" id="PF00248">
    <property type="entry name" value="Aldo_ket_red"/>
    <property type="match status" value="1"/>
</dbReference>
<dbReference type="PANTHER" id="PTHR43625">
    <property type="entry name" value="AFLATOXIN B1 ALDEHYDE REDUCTASE"/>
    <property type="match status" value="1"/>
</dbReference>
<evidence type="ECO:0000256" key="2">
    <source>
        <dbReference type="SAM" id="MobiDB-lite"/>
    </source>
</evidence>
<dbReference type="InterPro" id="IPR036812">
    <property type="entry name" value="NAD(P)_OxRdtase_dom_sf"/>
</dbReference>
<accession>U2QS93</accession>
<reference evidence="4" key="1">
    <citation type="submission" date="2013-08" db="EMBL/GenBank/DDBJ databases">
        <authorList>
            <person name="Durkin A.S."/>
            <person name="Haft D.R."/>
            <person name="McCorrison J."/>
            <person name="Torralba M."/>
            <person name="Gillis M."/>
            <person name="Haft D.H."/>
            <person name="Methe B."/>
            <person name="Sutton G."/>
            <person name="Nelson K.E."/>
        </authorList>
    </citation>
    <scope>NUCLEOTIDE SEQUENCE [LARGE SCALE GENOMIC DNA]</scope>
    <source>
        <strain evidence="4">F0233</strain>
    </source>
</reference>
<sequence>MKQQKVGGSMKKRRLGSLEVSETGMVCMGLSHGYGRIPPEEESVATIRAAYDAGCTFFDTAEGYGAALHGAGHNEKLLGDAVRGFRDSVTLATKFHFMGDAPEGTDGVESCIRDHLARSLKNLRTDHVDLYYLHRVNRRVPVQAVADVMSRLIGDGLIRRPHPGMGPVTSGREHARRGARRHPGLGGPESLQHARARLRT</sequence>
<dbReference type="Proteomes" id="UP000017052">
    <property type="component" value="Unassembled WGS sequence"/>
</dbReference>